<evidence type="ECO:0000313" key="2">
    <source>
        <dbReference type="EMBL" id="MPM61706.1"/>
    </source>
</evidence>
<gene>
    <name evidence="2" type="ORF">SDC9_108566</name>
</gene>
<proteinExistence type="predicted"/>
<dbReference type="AlphaFoldDB" id="A0A645B9I8"/>
<keyword evidence="1" id="KW-0472">Membrane</keyword>
<evidence type="ECO:0000256" key="1">
    <source>
        <dbReference type="SAM" id="Phobius"/>
    </source>
</evidence>
<reference evidence="2" key="1">
    <citation type="submission" date="2019-08" db="EMBL/GenBank/DDBJ databases">
        <authorList>
            <person name="Kucharzyk K."/>
            <person name="Murdoch R.W."/>
            <person name="Higgins S."/>
            <person name="Loffler F."/>
        </authorList>
    </citation>
    <scope>NUCLEOTIDE SEQUENCE</scope>
</reference>
<keyword evidence="1" id="KW-1133">Transmembrane helix</keyword>
<organism evidence="2">
    <name type="scientific">bioreactor metagenome</name>
    <dbReference type="NCBI Taxonomy" id="1076179"/>
    <lineage>
        <taxon>unclassified sequences</taxon>
        <taxon>metagenomes</taxon>
        <taxon>ecological metagenomes</taxon>
    </lineage>
</organism>
<feature type="transmembrane region" description="Helical" evidence="1">
    <location>
        <begin position="112"/>
        <end position="129"/>
    </location>
</feature>
<protein>
    <submittedName>
        <fullName evidence="2">Uncharacterized protein</fullName>
    </submittedName>
</protein>
<feature type="transmembrane region" description="Helical" evidence="1">
    <location>
        <begin position="88"/>
        <end position="106"/>
    </location>
</feature>
<comment type="caution">
    <text evidence="2">The sequence shown here is derived from an EMBL/GenBank/DDBJ whole genome shotgun (WGS) entry which is preliminary data.</text>
</comment>
<name>A0A645B9I8_9ZZZZ</name>
<keyword evidence="1" id="KW-0812">Transmembrane</keyword>
<sequence length="164" mass="18859">MISISTNSDRVECIRLLQENINLKSKEYLYFIPSVLKKDEIIGNINNNKFWLRKTKPSVYYGLFRVFSGEIITKNGKTHIIGKFQFPWFVKIIDVILLVALVAILIAPGTVYVIPLLMSIIIIMGYHYINILIYKSDEMAVVEFLKELYKDGRQGEDEGTAHPS</sequence>
<accession>A0A645B9I8</accession>
<dbReference type="EMBL" id="VSSQ01018487">
    <property type="protein sequence ID" value="MPM61706.1"/>
    <property type="molecule type" value="Genomic_DNA"/>
</dbReference>